<evidence type="ECO:0000256" key="1">
    <source>
        <dbReference type="SAM" id="SignalP"/>
    </source>
</evidence>
<name>A0ABW4P863_9NOCA</name>
<reference evidence="3" key="1">
    <citation type="journal article" date="2019" name="Int. J. Syst. Evol. Microbiol.">
        <title>The Global Catalogue of Microorganisms (GCM) 10K type strain sequencing project: providing services to taxonomists for standard genome sequencing and annotation.</title>
        <authorList>
            <consortium name="The Broad Institute Genomics Platform"/>
            <consortium name="The Broad Institute Genome Sequencing Center for Infectious Disease"/>
            <person name="Wu L."/>
            <person name="Ma J."/>
        </authorList>
    </citation>
    <scope>NUCLEOTIDE SEQUENCE [LARGE SCALE GENOMIC DNA]</scope>
    <source>
        <strain evidence="3">DT72</strain>
    </source>
</reference>
<evidence type="ECO:0000313" key="2">
    <source>
        <dbReference type="EMBL" id="MFD1814216.1"/>
    </source>
</evidence>
<dbReference type="EMBL" id="JBHUFB010000013">
    <property type="protein sequence ID" value="MFD1814216.1"/>
    <property type="molecule type" value="Genomic_DNA"/>
</dbReference>
<evidence type="ECO:0000313" key="3">
    <source>
        <dbReference type="Proteomes" id="UP001597286"/>
    </source>
</evidence>
<dbReference type="Proteomes" id="UP001597286">
    <property type="component" value="Unassembled WGS sequence"/>
</dbReference>
<keyword evidence="3" id="KW-1185">Reference proteome</keyword>
<gene>
    <name evidence="2" type="ORF">ACFSJG_18520</name>
</gene>
<keyword evidence="1" id="KW-0732">Signal</keyword>
<comment type="caution">
    <text evidence="2">The sequence shown here is derived from an EMBL/GenBank/DDBJ whole genome shotgun (WGS) entry which is preliminary data.</text>
</comment>
<dbReference type="RefSeq" id="WP_378486694.1">
    <property type="nucleotide sequence ID" value="NZ_JBHUFB010000013.1"/>
</dbReference>
<organism evidence="2 3">
    <name type="scientific">Rhodococcus gannanensis</name>
    <dbReference type="NCBI Taxonomy" id="1960308"/>
    <lineage>
        <taxon>Bacteria</taxon>
        <taxon>Bacillati</taxon>
        <taxon>Actinomycetota</taxon>
        <taxon>Actinomycetes</taxon>
        <taxon>Mycobacteriales</taxon>
        <taxon>Nocardiaceae</taxon>
        <taxon>Rhodococcus</taxon>
    </lineage>
</organism>
<sequence>MYATSAVRAAAVGIAVTATLMTGGVALAAITPTPGTVADPGVTAPQQNGPGGVVLGGANVGPLGVPGLTAGPDGVRLGGIDFGGLGAGTGL</sequence>
<feature type="chain" id="PRO_5047305495" evidence="1">
    <location>
        <begin position="29"/>
        <end position="91"/>
    </location>
</feature>
<accession>A0ABW4P863</accession>
<proteinExistence type="predicted"/>
<feature type="signal peptide" evidence="1">
    <location>
        <begin position="1"/>
        <end position="28"/>
    </location>
</feature>
<protein>
    <submittedName>
        <fullName evidence="2">Uncharacterized protein</fullName>
    </submittedName>
</protein>